<name>A0AAU9JBS7_9CILI</name>
<feature type="compositionally biased region" description="Polar residues" evidence="1">
    <location>
        <begin position="54"/>
        <end position="64"/>
    </location>
</feature>
<proteinExistence type="predicted"/>
<comment type="caution">
    <text evidence="2">The sequence shown here is derived from an EMBL/GenBank/DDBJ whole genome shotgun (WGS) entry which is preliminary data.</text>
</comment>
<dbReference type="Proteomes" id="UP001162131">
    <property type="component" value="Unassembled WGS sequence"/>
</dbReference>
<reference evidence="2" key="1">
    <citation type="submission" date="2021-09" db="EMBL/GenBank/DDBJ databases">
        <authorList>
            <consortium name="AG Swart"/>
            <person name="Singh M."/>
            <person name="Singh A."/>
            <person name="Seah K."/>
            <person name="Emmerich C."/>
        </authorList>
    </citation>
    <scope>NUCLEOTIDE SEQUENCE</scope>
    <source>
        <strain evidence="2">ATCC30299</strain>
    </source>
</reference>
<evidence type="ECO:0000313" key="3">
    <source>
        <dbReference type="Proteomes" id="UP001162131"/>
    </source>
</evidence>
<organism evidence="2 3">
    <name type="scientific">Blepharisma stoltei</name>
    <dbReference type="NCBI Taxonomy" id="1481888"/>
    <lineage>
        <taxon>Eukaryota</taxon>
        <taxon>Sar</taxon>
        <taxon>Alveolata</taxon>
        <taxon>Ciliophora</taxon>
        <taxon>Postciliodesmatophora</taxon>
        <taxon>Heterotrichea</taxon>
        <taxon>Heterotrichida</taxon>
        <taxon>Blepharismidae</taxon>
        <taxon>Blepharisma</taxon>
    </lineage>
</organism>
<keyword evidence="3" id="KW-1185">Reference proteome</keyword>
<sequence>MIFKCCSQRSKSSQKLMSRESLDNTGPKLKTIARKNSENQSETQNKSGVKISFVNDSKSSGINQNEKRPRTPAIIGQNPDQFLKDYVFPRSATLK</sequence>
<accession>A0AAU9JBS7</accession>
<gene>
    <name evidence="2" type="ORF">BSTOLATCC_MIC33023</name>
</gene>
<evidence type="ECO:0000313" key="2">
    <source>
        <dbReference type="EMBL" id="CAG9323121.1"/>
    </source>
</evidence>
<evidence type="ECO:0000256" key="1">
    <source>
        <dbReference type="SAM" id="MobiDB-lite"/>
    </source>
</evidence>
<feature type="compositionally biased region" description="Polar residues" evidence="1">
    <location>
        <begin position="38"/>
        <end position="47"/>
    </location>
</feature>
<feature type="compositionally biased region" description="Low complexity" evidence="1">
    <location>
        <begin position="1"/>
        <end position="15"/>
    </location>
</feature>
<feature type="region of interest" description="Disordered" evidence="1">
    <location>
        <begin position="1"/>
        <end position="79"/>
    </location>
</feature>
<protein>
    <submittedName>
        <fullName evidence="2">Uncharacterized protein</fullName>
    </submittedName>
</protein>
<dbReference type="EMBL" id="CAJZBQ010000033">
    <property type="protein sequence ID" value="CAG9323121.1"/>
    <property type="molecule type" value="Genomic_DNA"/>
</dbReference>
<dbReference type="AlphaFoldDB" id="A0AAU9JBS7"/>